<evidence type="ECO:0000313" key="3">
    <source>
        <dbReference type="Proteomes" id="UP000664369"/>
    </source>
</evidence>
<sequence length="562" mass="56970">MMTLFLRALFFLLLVAFHPAVAQLAPPTWGPAQAITSVDNLGVVGQVIDAQGNMYIAGAFQTTVTLAAGTVLTSRGTSDGFVAKYSAAGTLVWVVQAGGPSYDRPAGLAIDATGTLHLVGNFANSVQVGTQTVSFAGTSPHFYVATITPQGQVSTLRQDGQPIVATNTGTDASASGIALDAAGNEYVTGYLSGGPVAIGGTSLTGSTAAATRLEYFVVKYNAGTATALWARQGGRVPSVAGQTFYTPALVVSPAGEAYLIATFPTGTGAFGALPLPTEQGSFDVGVVKYNAQGTEQWVRRSGGAGADQARYATLDGSGRLAVASSFSGAASFGGQVLTGTGTRSGALLVFDALSGAELWGRALTGTTTAFYGDAVTDAAGNFYLVGTFDGTGAAGAGALTSAGGTDAVVVSYSPQGAFRWQQQSTGSADEMAFSIRLDNAQRLRVVGSFIGTAQLGSTALTGQSTTNVNVLVAQLAALPLAARVPQAAQPLGLSPNPAHGETLLPLLPIGTQLTLTDALGRVVRPNVTAAPVLSLLVLAPGLYHVLATAPDGRRWASRLQVE</sequence>
<dbReference type="RefSeq" id="WP_208178437.1">
    <property type="nucleotide sequence ID" value="NZ_JAGETZ010000019.1"/>
</dbReference>
<dbReference type="PANTHER" id="PTHR35580:SF1">
    <property type="entry name" value="PHYTASE-LIKE DOMAIN-CONTAINING PROTEIN"/>
    <property type="match status" value="1"/>
</dbReference>
<gene>
    <name evidence="2" type="ORF">J4E00_26805</name>
</gene>
<dbReference type="Proteomes" id="UP000664369">
    <property type="component" value="Unassembled WGS sequence"/>
</dbReference>
<dbReference type="PANTHER" id="PTHR35580">
    <property type="entry name" value="CELL SURFACE GLYCOPROTEIN (S-LAYER PROTEIN)-LIKE PROTEIN"/>
    <property type="match status" value="1"/>
</dbReference>
<dbReference type="InterPro" id="IPR052918">
    <property type="entry name" value="Motility_Chemotaxis_Reg"/>
</dbReference>
<protein>
    <recommendedName>
        <fullName evidence="4">T9SS type A sorting domain-containing protein</fullName>
    </recommendedName>
</protein>
<name>A0ABS3QPU0_9BACT</name>
<feature type="chain" id="PRO_5045599180" description="T9SS type A sorting domain-containing protein" evidence="1">
    <location>
        <begin position="23"/>
        <end position="562"/>
    </location>
</feature>
<evidence type="ECO:0008006" key="4">
    <source>
        <dbReference type="Google" id="ProtNLM"/>
    </source>
</evidence>
<dbReference type="SUPFAM" id="SSF63829">
    <property type="entry name" value="Calcium-dependent phosphotriesterase"/>
    <property type="match status" value="1"/>
</dbReference>
<feature type="signal peptide" evidence="1">
    <location>
        <begin position="1"/>
        <end position="22"/>
    </location>
</feature>
<dbReference type="InterPro" id="IPR011042">
    <property type="entry name" value="6-blade_b-propeller_TolB-like"/>
</dbReference>
<proteinExistence type="predicted"/>
<comment type="caution">
    <text evidence="2">The sequence shown here is derived from an EMBL/GenBank/DDBJ whole genome shotgun (WGS) entry which is preliminary data.</text>
</comment>
<reference evidence="2 3" key="1">
    <citation type="submission" date="2021-03" db="EMBL/GenBank/DDBJ databases">
        <authorList>
            <person name="Kim M.K."/>
        </authorList>
    </citation>
    <scope>NUCLEOTIDE SEQUENCE [LARGE SCALE GENOMIC DNA]</scope>
    <source>
        <strain evidence="2 3">BT442</strain>
    </source>
</reference>
<organism evidence="2 3">
    <name type="scientific">Hymenobacter negativus</name>
    <dbReference type="NCBI Taxonomy" id="2795026"/>
    <lineage>
        <taxon>Bacteria</taxon>
        <taxon>Pseudomonadati</taxon>
        <taxon>Bacteroidota</taxon>
        <taxon>Cytophagia</taxon>
        <taxon>Cytophagales</taxon>
        <taxon>Hymenobacteraceae</taxon>
        <taxon>Hymenobacter</taxon>
    </lineage>
</organism>
<keyword evidence="1" id="KW-0732">Signal</keyword>
<keyword evidence="3" id="KW-1185">Reference proteome</keyword>
<dbReference type="EMBL" id="JAGETZ010000019">
    <property type="protein sequence ID" value="MBO2012700.1"/>
    <property type="molecule type" value="Genomic_DNA"/>
</dbReference>
<evidence type="ECO:0000313" key="2">
    <source>
        <dbReference type="EMBL" id="MBO2012700.1"/>
    </source>
</evidence>
<evidence type="ECO:0000256" key="1">
    <source>
        <dbReference type="SAM" id="SignalP"/>
    </source>
</evidence>
<accession>A0ABS3QPU0</accession>
<dbReference type="Gene3D" id="2.120.10.30">
    <property type="entry name" value="TolB, C-terminal domain"/>
    <property type="match status" value="1"/>
</dbReference>